<accession>A0A7X9RZE4</accession>
<evidence type="ECO:0000313" key="3">
    <source>
        <dbReference type="Proteomes" id="UP000576082"/>
    </source>
</evidence>
<dbReference type="EMBL" id="JABANE010000106">
    <property type="protein sequence ID" value="NME71612.1"/>
    <property type="molecule type" value="Genomic_DNA"/>
</dbReference>
<evidence type="ECO:0000313" key="2">
    <source>
        <dbReference type="EMBL" id="NME71612.1"/>
    </source>
</evidence>
<gene>
    <name evidence="2" type="ORF">HHU12_26830</name>
</gene>
<protein>
    <submittedName>
        <fullName evidence="2">Uncharacterized protein</fullName>
    </submittedName>
</protein>
<comment type="caution">
    <text evidence="2">The sequence shown here is derived from an EMBL/GenBank/DDBJ whole genome shotgun (WGS) entry which is preliminary data.</text>
</comment>
<dbReference type="AlphaFoldDB" id="A0A7X9RZE4"/>
<evidence type="ECO:0000256" key="1">
    <source>
        <dbReference type="SAM" id="SignalP"/>
    </source>
</evidence>
<dbReference type="Proteomes" id="UP000576082">
    <property type="component" value="Unassembled WGS sequence"/>
</dbReference>
<reference evidence="2 3" key="1">
    <citation type="submission" date="2020-04" db="EMBL/GenBank/DDBJ databases">
        <title>Flammeovirga sp. SR4, a novel species isolated from seawater.</title>
        <authorList>
            <person name="Wang X."/>
        </authorList>
    </citation>
    <scope>NUCLEOTIDE SEQUENCE [LARGE SCALE GENOMIC DNA]</scope>
    <source>
        <strain evidence="2 3">ATCC 23126</strain>
    </source>
</reference>
<sequence length="178" mass="20998">MKKLIYVVLLMISNSIYSQAQKATFEYSKYNNFKDYFEREVRFDNPKEKQFLLHEEKSLEDKVCFLASASFSINENNFLKDVVVKNCPSQYLKEVIEQFIVGSKAYWTVKDETFIVIPIAVFKASDKNYSVEKQIKFMKKVEKNESLITEVKSYQGKGYLNEAVRFFLYDTIRCSRSN</sequence>
<keyword evidence="1" id="KW-0732">Signal</keyword>
<organism evidence="2 3">
    <name type="scientific">Flammeovirga aprica JL-4</name>
    <dbReference type="NCBI Taxonomy" id="694437"/>
    <lineage>
        <taxon>Bacteria</taxon>
        <taxon>Pseudomonadati</taxon>
        <taxon>Bacteroidota</taxon>
        <taxon>Cytophagia</taxon>
        <taxon>Cytophagales</taxon>
        <taxon>Flammeovirgaceae</taxon>
        <taxon>Flammeovirga</taxon>
    </lineage>
</organism>
<feature type="chain" id="PRO_5031201296" evidence="1">
    <location>
        <begin position="21"/>
        <end position="178"/>
    </location>
</feature>
<feature type="signal peptide" evidence="1">
    <location>
        <begin position="1"/>
        <end position="20"/>
    </location>
</feature>
<dbReference type="RefSeq" id="WP_169659826.1">
    <property type="nucleotide sequence ID" value="NZ_JABANE010000106.1"/>
</dbReference>
<keyword evidence="3" id="KW-1185">Reference proteome</keyword>
<proteinExistence type="predicted"/>
<name>A0A7X9RZE4_9BACT</name>